<dbReference type="Pfam" id="PF01918">
    <property type="entry name" value="Alba"/>
    <property type="match status" value="1"/>
</dbReference>
<evidence type="ECO:0000256" key="1">
    <source>
        <dbReference type="SAM" id="MobiDB-lite"/>
    </source>
</evidence>
<feature type="compositionally biased region" description="Basic and acidic residues" evidence="1">
    <location>
        <begin position="97"/>
        <end position="106"/>
    </location>
</feature>
<reference evidence="3 4" key="1">
    <citation type="submission" date="2017-04" db="EMBL/GenBank/DDBJ databases">
        <title>Draft genome sequence of Tuber borchii Vittad., a whitish edible truffle.</title>
        <authorList>
            <consortium name="DOE Joint Genome Institute"/>
            <person name="Murat C."/>
            <person name="Kuo A."/>
            <person name="Barry K.W."/>
            <person name="Clum A."/>
            <person name="Dockter R.B."/>
            <person name="Fauchery L."/>
            <person name="Iotti M."/>
            <person name="Kohler A."/>
            <person name="Labutti K."/>
            <person name="Lindquist E.A."/>
            <person name="Lipzen A."/>
            <person name="Ohm R.A."/>
            <person name="Wang M."/>
            <person name="Grigoriev I.V."/>
            <person name="Zambonelli A."/>
            <person name="Martin F.M."/>
        </authorList>
    </citation>
    <scope>NUCLEOTIDE SEQUENCE [LARGE SCALE GENOMIC DNA]</scope>
    <source>
        <strain evidence="3 4">Tbo3840</strain>
    </source>
</reference>
<evidence type="ECO:0000313" key="3">
    <source>
        <dbReference type="EMBL" id="PUU79748.1"/>
    </source>
</evidence>
<accession>A0A2T6ZW85</accession>
<proteinExistence type="predicted"/>
<dbReference type="EMBL" id="NESQ01000083">
    <property type="protein sequence ID" value="PUU79748.1"/>
    <property type="molecule type" value="Genomic_DNA"/>
</dbReference>
<feature type="compositionally biased region" description="Basic and acidic residues" evidence="1">
    <location>
        <begin position="112"/>
        <end position="122"/>
    </location>
</feature>
<evidence type="ECO:0000259" key="2">
    <source>
        <dbReference type="Pfam" id="PF01918"/>
    </source>
</evidence>
<comment type="caution">
    <text evidence="3">The sequence shown here is derived from an EMBL/GenBank/DDBJ whole genome shotgun (WGS) entry which is preliminary data.</text>
</comment>
<dbReference type="OrthoDB" id="424402at2759"/>
<organism evidence="3 4">
    <name type="scientific">Tuber borchii</name>
    <name type="common">White truffle</name>
    <dbReference type="NCBI Taxonomy" id="42251"/>
    <lineage>
        <taxon>Eukaryota</taxon>
        <taxon>Fungi</taxon>
        <taxon>Dikarya</taxon>
        <taxon>Ascomycota</taxon>
        <taxon>Pezizomycotina</taxon>
        <taxon>Pezizomycetes</taxon>
        <taxon>Pezizales</taxon>
        <taxon>Tuberaceae</taxon>
        <taxon>Tuber</taxon>
    </lineage>
</organism>
<dbReference type="Proteomes" id="UP000244722">
    <property type="component" value="Unassembled WGS sequence"/>
</dbReference>
<feature type="compositionally biased region" description="Acidic residues" evidence="1">
    <location>
        <begin position="123"/>
        <end position="132"/>
    </location>
</feature>
<feature type="region of interest" description="Disordered" evidence="1">
    <location>
        <begin position="89"/>
        <end position="141"/>
    </location>
</feature>
<name>A0A2T6ZW85_TUBBO</name>
<sequence>MDPFDLSNIPTVSIISSHSISKKTTRCLATLFPPQPPTAPSVLAVALVAKSIVASKAITIAEIVKRRINTQGEAWFQYTKLEGIMVELKAPKKSKKEGKGKNKDQKGNQVEKTGEKGTRTGQEEDMDEEDPFEVLKEKTPQKKRNMPLLTIYISRSPIPELAKLYGEQSGGGPVGETQEQTR</sequence>
<feature type="region of interest" description="Disordered" evidence="1">
    <location>
        <begin position="163"/>
        <end position="182"/>
    </location>
</feature>
<dbReference type="GO" id="GO:0003676">
    <property type="term" value="F:nucleic acid binding"/>
    <property type="evidence" value="ECO:0007669"/>
    <property type="project" value="InterPro"/>
</dbReference>
<protein>
    <recommendedName>
        <fullName evidence="2">DNA/RNA-binding protein Alba-like domain-containing protein</fullName>
    </recommendedName>
</protein>
<gene>
    <name evidence="3" type="ORF">B9Z19DRAFT_1100650</name>
</gene>
<dbReference type="AlphaFoldDB" id="A0A2T6ZW85"/>
<evidence type="ECO:0000313" key="4">
    <source>
        <dbReference type="Proteomes" id="UP000244722"/>
    </source>
</evidence>
<dbReference type="InterPro" id="IPR002775">
    <property type="entry name" value="DNA/RNA-bd_Alba-like"/>
</dbReference>
<keyword evidence="4" id="KW-1185">Reference proteome</keyword>
<feature type="domain" description="DNA/RNA-binding protein Alba-like" evidence="2">
    <location>
        <begin position="12"/>
        <end position="81"/>
    </location>
</feature>